<gene>
    <name evidence="2" type="ORF">PGLA2088_LOCUS12218</name>
</gene>
<evidence type="ECO:0000313" key="3">
    <source>
        <dbReference type="Proteomes" id="UP000626109"/>
    </source>
</evidence>
<proteinExistence type="predicted"/>
<protein>
    <submittedName>
        <fullName evidence="2">Uncharacterized protein</fullName>
    </submittedName>
</protein>
<evidence type="ECO:0000313" key="2">
    <source>
        <dbReference type="EMBL" id="CAE8656530.1"/>
    </source>
</evidence>
<organism evidence="2 3">
    <name type="scientific">Polarella glacialis</name>
    <name type="common">Dinoflagellate</name>
    <dbReference type="NCBI Taxonomy" id="89957"/>
    <lineage>
        <taxon>Eukaryota</taxon>
        <taxon>Sar</taxon>
        <taxon>Alveolata</taxon>
        <taxon>Dinophyceae</taxon>
        <taxon>Suessiales</taxon>
        <taxon>Suessiaceae</taxon>
        <taxon>Polarella</taxon>
    </lineage>
</organism>
<comment type="caution">
    <text evidence="2">The sequence shown here is derived from an EMBL/GenBank/DDBJ whole genome shotgun (WGS) entry which is preliminary data.</text>
</comment>
<feature type="compositionally biased region" description="Low complexity" evidence="1">
    <location>
        <begin position="1720"/>
        <end position="1729"/>
    </location>
</feature>
<sequence>MLVAGQAPQDSSLEAYSVKSCKYNLLPSSLASRAYSVYTGEVEVHDVFGLPSTTKQHVIQLSVPTDSLLTLSAEVHRDTPTTLTVDIYRRGEAGKANGRRVLYGKSLLGAGGEDTKSFLHGLLGERDREVDIVFQLASVGVASSQVDSRVAEAKCWPIRLDLTAVPTSRAALHWPTSCPSEDRLPKALDPSSTGSQMVVLGDSGLASESVDLSNGGQHFVFRFADERPWANFERALWSGALEVPPRLHRFVRFFLRVSFRFASGPLQLVIELFDLKETPDGTATAPKCALGCLGGVPVYNGQLVDHAMPTGFRYKLWLLAANMAEWTEALPDTGRHCLEFDFDYSARYEQRLTPFEVGPAAWMCEYSRLPTKILQSSSQLSTEKLASQGGDYVGGRSIWIRDRFGFPPDEVEDMEHDIEIEVSEACVFRATTHHSDGVDVFVALMQKDSSTRVCQTMKHPGPVPRQTIFCILQPGSYKLTFFAEYPLGGLHPCSDFFAQVALRPLALAGQGQTEKCLASASDLTGLKVQRTLALTTVPKWQSIKVPIQFDSKPTTTKVWGQSLTVSEEDAAHRVYLRMVLHSDYVSSDLRFQVQYNGKQVADNQVTAHGYADMMGPLDPGTYNLYMYYVTGVGPPSTKLCSTSMIDLRLVSRSSYENRTAQWMCTSTRVPLPDSLTPQADEQIRIDSEYVVPSSGFHSMIIQIDEPRLLRIHMGGGETSFRIDLRDSRDSLVAKGTDNLEATMSAGTYTLKLNSFSKAQASRDSAACMMFTFNLLLHPVSSLPLCPWAPSSSDQSAVAVAQRQAADHIGSVLLDLVPKKLSKDLNIKPPVTLWMAPGMEKSFDMQIDSTSAFKLDATVHPPFLPLEIFLRRKRESGKLEAPVGVAEWTESRLLLLYNDLPPGSYVLEFKQSRRYLGQPALDLPNLCAHVTVSAEVGLSSKEAVNTMRSELLDLPDILAVQPVPSSWNTVGWLASGMIPVVGTQVYRFGEGGGKTSLKLEEKSILRIISEPADLSNADIEVELNQNGQRVTQSDELGQLVAEIPAGTYELVMKPKANAPFLVTVGMATESRIRQDLALSDSGRPCTEQIPDMTPGATWAASGWTIGPSFFRLGGPLLRQQGLLTKFPINVLVGSILYIEAGSSMPLDLVRIAISVPEGLWVGEQRGLRNSLEIELPPGTYEIQLGQPKPSTMDDIKRCLDFSVLIRATPINPDSAADASEAASAAKAVASGAVATGAGKQELGAREEALVDAAPCFSMGTLPLPLDISNPGGGSQILGGPLDANGRLLIRASVMLTDMHDGRKKVYMKTGDLPMQLKLGVILGGYSRLSLASQVSFTVMKPRSPAGVDPLEVWTMDDGWERIYMLEPSTGYWLSFHHPHRERSESACLHFGLMLEAHPLTDIDKMLQCGGASISPSDMFPTDLDAQGILADATATLRYARPLSYIKQEQLGFLIKMRFTLKHQSWIGAEVGYNFFSSHAEMDIAAQEDENQADGLVSSELDALHKPGSATNARLTLGVVLPPGDYVLRVADDHYRNQLRGQATACFPYSFEVRIVPEATTSPGVLSVSPHPSVPLVRGVDLVMTLRFSEPPRGSVKEVVAAFSLGGMYAQTGGSMHDLGAKFADSFARKTTVQASASEGHRVWVIGWNSQVLAGMDTAQLKIASWLRGNTSKKVFKFNPPSYTIVDAPRGTPWSGGAESGLSGDASSSPSVPAKDGEIRSEGGSASRSSAQIQVDSSPKAEGSTSGGSASGAGVVGEMRPEGSGSSSSSSGDNRGEIRVEGGGASRDAPPPPPDDGNDAPKVEEWTPMDEPSVDFGRKNLKLAPSKTTSEPSGYRWVMLASLGSLAVVGAFFASPKLRRGGDPRNVSSRFRDIGARSNEEGIGLMDAVGGRYDDDDML</sequence>
<feature type="compositionally biased region" description="Gly residues" evidence="1">
    <location>
        <begin position="1743"/>
        <end position="1753"/>
    </location>
</feature>
<evidence type="ECO:0000256" key="1">
    <source>
        <dbReference type="SAM" id="MobiDB-lite"/>
    </source>
</evidence>
<accession>A0A813IWE0</accession>
<dbReference type="Proteomes" id="UP000626109">
    <property type="component" value="Unassembled WGS sequence"/>
</dbReference>
<feature type="compositionally biased region" description="Low complexity" evidence="1">
    <location>
        <begin position="1693"/>
        <end position="1709"/>
    </location>
</feature>
<name>A0A813IWE0_POLGL</name>
<feature type="region of interest" description="Disordered" evidence="1">
    <location>
        <begin position="1684"/>
        <end position="1830"/>
    </location>
</feature>
<reference evidence="2" key="1">
    <citation type="submission" date="2021-02" db="EMBL/GenBank/DDBJ databases">
        <authorList>
            <person name="Dougan E. K."/>
            <person name="Rhodes N."/>
            <person name="Thang M."/>
            <person name="Chan C."/>
        </authorList>
    </citation>
    <scope>NUCLEOTIDE SEQUENCE</scope>
</reference>
<dbReference type="EMBL" id="CAJNNW010014355">
    <property type="protein sequence ID" value="CAE8656530.1"/>
    <property type="molecule type" value="Genomic_DNA"/>
</dbReference>
<feature type="compositionally biased region" description="Low complexity" evidence="1">
    <location>
        <begin position="1754"/>
        <end position="1770"/>
    </location>
</feature>